<proteinExistence type="predicted"/>
<evidence type="ECO:0000313" key="2">
    <source>
        <dbReference type="Proteomes" id="UP000054248"/>
    </source>
</evidence>
<reference evidence="2" key="2">
    <citation type="submission" date="2015-01" db="EMBL/GenBank/DDBJ databases">
        <title>Evolutionary Origins and Diversification of the Mycorrhizal Mutualists.</title>
        <authorList>
            <consortium name="DOE Joint Genome Institute"/>
            <consortium name="Mycorrhizal Genomics Consortium"/>
            <person name="Kohler A."/>
            <person name="Kuo A."/>
            <person name="Nagy L.G."/>
            <person name="Floudas D."/>
            <person name="Copeland A."/>
            <person name="Barry K.W."/>
            <person name="Cichocki N."/>
            <person name="Veneault-Fourrey C."/>
            <person name="LaButti K."/>
            <person name="Lindquist E.A."/>
            <person name="Lipzen A."/>
            <person name="Lundell T."/>
            <person name="Morin E."/>
            <person name="Murat C."/>
            <person name="Riley R."/>
            <person name="Ohm R."/>
            <person name="Sun H."/>
            <person name="Tunlid A."/>
            <person name="Henrissat B."/>
            <person name="Grigoriev I.V."/>
            <person name="Hibbett D.S."/>
            <person name="Martin F."/>
        </authorList>
    </citation>
    <scope>NUCLEOTIDE SEQUENCE [LARGE SCALE GENOMIC DNA]</scope>
    <source>
        <strain evidence="2">MUT 4182</strain>
    </source>
</reference>
<dbReference type="Proteomes" id="UP000054248">
    <property type="component" value="Unassembled WGS sequence"/>
</dbReference>
<name>A0A0C3QA91_9AGAM</name>
<accession>A0A0C3QA91</accession>
<evidence type="ECO:0000313" key="1">
    <source>
        <dbReference type="EMBL" id="KIO21004.1"/>
    </source>
</evidence>
<reference evidence="1 2" key="1">
    <citation type="submission" date="2014-04" db="EMBL/GenBank/DDBJ databases">
        <authorList>
            <consortium name="DOE Joint Genome Institute"/>
            <person name="Kuo A."/>
            <person name="Girlanda M."/>
            <person name="Perotto S."/>
            <person name="Kohler A."/>
            <person name="Nagy L.G."/>
            <person name="Floudas D."/>
            <person name="Copeland A."/>
            <person name="Barry K.W."/>
            <person name="Cichocki N."/>
            <person name="Veneault-Fourrey C."/>
            <person name="LaButti K."/>
            <person name="Lindquist E.A."/>
            <person name="Lipzen A."/>
            <person name="Lundell T."/>
            <person name="Morin E."/>
            <person name="Murat C."/>
            <person name="Sun H."/>
            <person name="Tunlid A."/>
            <person name="Henrissat B."/>
            <person name="Grigoriev I.V."/>
            <person name="Hibbett D.S."/>
            <person name="Martin F."/>
            <person name="Nordberg H.P."/>
            <person name="Cantor M.N."/>
            <person name="Hua S.X."/>
        </authorList>
    </citation>
    <scope>NUCLEOTIDE SEQUENCE [LARGE SCALE GENOMIC DNA]</scope>
    <source>
        <strain evidence="1 2">MUT 4182</strain>
    </source>
</reference>
<sequence length="58" mass="6378">MDLLCGAPWDAFAVNCVCQLRSKQSRLFGKRDLGQKPLTFAAAPKPRAPFNRPASSFP</sequence>
<dbReference type="EMBL" id="KN823153">
    <property type="protein sequence ID" value="KIO21004.1"/>
    <property type="molecule type" value="Genomic_DNA"/>
</dbReference>
<dbReference type="AlphaFoldDB" id="A0A0C3QA91"/>
<dbReference type="HOGENOM" id="CLU_2980800_0_0_1"/>
<organism evidence="1 2">
    <name type="scientific">Tulasnella calospora MUT 4182</name>
    <dbReference type="NCBI Taxonomy" id="1051891"/>
    <lineage>
        <taxon>Eukaryota</taxon>
        <taxon>Fungi</taxon>
        <taxon>Dikarya</taxon>
        <taxon>Basidiomycota</taxon>
        <taxon>Agaricomycotina</taxon>
        <taxon>Agaricomycetes</taxon>
        <taxon>Cantharellales</taxon>
        <taxon>Tulasnellaceae</taxon>
        <taxon>Tulasnella</taxon>
    </lineage>
</organism>
<keyword evidence="2" id="KW-1185">Reference proteome</keyword>
<protein>
    <submittedName>
        <fullName evidence="1">Uncharacterized protein</fullName>
    </submittedName>
</protein>
<gene>
    <name evidence="1" type="ORF">M407DRAFT_245632</name>
</gene>